<dbReference type="InterPro" id="IPR025984">
    <property type="entry name" value="DCTPP"/>
</dbReference>
<gene>
    <name evidence="1" type="ORF">GCM10012275_44750</name>
</gene>
<dbReference type="CDD" id="cd11537">
    <property type="entry name" value="NTP-PPase_RS21-C6_like"/>
    <property type="match status" value="1"/>
</dbReference>
<dbReference type="GO" id="GO:0047429">
    <property type="term" value="F:nucleoside triphosphate diphosphatase activity"/>
    <property type="evidence" value="ECO:0007669"/>
    <property type="project" value="InterPro"/>
</dbReference>
<dbReference type="InterPro" id="IPR052555">
    <property type="entry name" value="dCTP_Pyrophosphatase"/>
</dbReference>
<keyword evidence="2" id="KW-1185">Reference proteome</keyword>
<reference evidence="1" key="1">
    <citation type="journal article" date="2014" name="Int. J. Syst. Evol. Microbiol.">
        <title>Complete genome sequence of Corynebacterium casei LMG S-19264T (=DSM 44701T), isolated from a smear-ripened cheese.</title>
        <authorList>
            <consortium name="US DOE Joint Genome Institute (JGI-PGF)"/>
            <person name="Walter F."/>
            <person name="Albersmeier A."/>
            <person name="Kalinowski J."/>
            <person name="Ruckert C."/>
        </authorList>
    </citation>
    <scope>NUCLEOTIDE SEQUENCE</scope>
    <source>
        <strain evidence="1">CGMCC 4.5737</strain>
    </source>
</reference>
<proteinExistence type="predicted"/>
<dbReference type="SUPFAM" id="SSF101386">
    <property type="entry name" value="all-alpha NTP pyrophosphatases"/>
    <property type="match status" value="1"/>
</dbReference>
<accession>A0A8J3CBC4</accession>
<dbReference type="PANTHER" id="PTHR46523:SF1">
    <property type="entry name" value="DCTP PYROPHOSPHATASE 1"/>
    <property type="match status" value="1"/>
</dbReference>
<dbReference type="Gene3D" id="1.10.287.1080">
    <property type="entry name" value="MazG-like"/>
    <property type="match status" value="1"/>
</dbReference>
<sequence length="110" mass="12318">MSGFEELTNRLVGFAAARQWERFHTPKNLAMALAGEAGELVTELQWLSDAEIRDELAAGPLRERLADEAADVLLYLLQLCHACGIDLETAANAKIDRNEHRFPPQQEDRS</sequence>
<evidence type="ECO:0000313" key="2">
    <source>
        <dbReference type="Proteomes" id="UP000637578"/>
    </source>
</evidence>
<reference evidence="1" key="2">
    <citation type="submission" date="2020-09" db="EMBL/GenBank/DDBJ databases">
        <authorList>
            <person name="Sun Q."/>
            <person name="Zhou Y."/>
        </authorList>
    </citation>
    <scope>NUCLEOTIDE SEQUENCE</scope>
    <source>
        <strain evidence="1">CGMCC 4.5737</strain>
    </source>
</reference>
<dbReference type="RefSeq" id="WP_189060375.1">
    <property type="nucleotide sequence ID" value="NZ_BMMK01000024.1"/>
</dbReference>
<dbReference type="PIRSF" id="PIRSF029826">
    <property type="entry name" value="UCP029826_pph"/>
    <property type="match status" value="1"/>
</dbReference>
<dbReference type="GO" id="GO:0009143">
    <property type="term" value="P:nucleoside triphosphate catabolic process"/>
    <property type="evidence" value="ECO:0007669"/>
    <property type="project" value="InterPro"/>
</dbReference>
<evidence type="ECO:0000313" key="1">
    <source>
        <dbReference type="EMBL" id="GGM69353.1"/>
    </source>
</evidence>
<dbReference type="Proteomes" id="UP000637578">
    <property type="component" value="Unassembled WGS sequence"/>
</dbReference>
<dbReference type="AlphaFoldDB" id="A0A8J3CBC4"/>
<dbReference type="Pfam" id="PF12643">
    <property type="entry name" value="MazG-like"/>
    <property type="match status" value="1"/>
</dbReference>
<comment type="caution">
    <text evidence="1">The sequence shown here is derived from an EMBL/GenBank/DDBJ whole genome shotgun (WGS) entry which is preliminary data.</text>
</comment>
<organism evidence="1 2">
    <name type="scientific">Longimycelium tulufanense</name>
    <dbReference type="NCBI Taxonomy" id="907463"/>
    <lineage>
        <taxon>Bacteria</taxon>
        <taxon>Bacillati</taxon>
        <taxon>Actinomycetota</taxon>
        <taxon>Actinomycetes</taxon>
        <taxon>Pseudonocardiales</taxon>
        <taxon>Pseudonocardiaceae</taxon>
        <taxon>Longimycelium</taxon>
    </lineage>
</organism>
<protein>
    <submittedName>
        <fullName evidence="1">Nucleotide pyrophosphohydrolase</fullName>
    </submittedName>
</protein>
<dbReference type="PANTHER" id="PTHR46523">
    <property type="entry name" value="DCTP PYROPHOSPHATASE 1"/>
    <property type="match status" value="1"/>
</dbReference>
<name>A0A8J3CBC4_9PSEU</name>
<dbReference type="EMBL" id="BMMK01000024">
    <property type="protein sequence ID" value="GGM69353.1"/>
    <property type="molecule type" value="Genomic_DNA"/>
</dbReference>